<dbReference type="InterPro" id="IPR040686">
    <property type="entry name" value="PurK_C"/>
</dbReference>
<evidence type="ECO:0000256" key="5">
    <source>
        <dbReference type="ARBA" id="ARBA00022741"/>
    </source>
</evidence>
<dbReference type="eggNOG" id="KOG2835">
    <property type="taxonomic scope" value="Eukaryota"/>
</dbReference>
<dbReference type="SUPFAM" id="SSF56059">
    <property type="entry name" value="Glutathione synthetase ATP-binding domain-like"/>
    <property type="match status" value="1"/>
</dbReference>
<dbReference type="Pfam" id="PF00731">
    <property type="entry name" value="AIRC"/>
    <property type="match status" value="1"/>
</dbReference>
<dbReference type="InterPro" id="IPR033747">
    <property type="entry name" value="PurE_ClassI"/>
</dbReference>
<dbReference type="Gene3D" id="3.40.50.20">
    <property type="match status" value="1"/>
</dbReference>
<comment type="pathway">
    <text evidence="2">Purine metabolism; IMP biosynthesis via de novo pathway; 5-amino-1-(5-phospho-D-ribosyl)imidazole-4-carboxylate from 5-amino-1-(5-phospho-D-ribosyl)imidazole (carboxylase route): step 1/1.</text>
</comment>
<evidence type="ECO:0000259" key="12">
    <source>
        <dbReference type="PROSITE" id="PS50975"/>
    </source>
</evidence>
<dbReference type="UniPathway" id="UPA00074">
    <property type="reaction ID" value="UER00130"/>
</dbReference>
<dbReference type="PANTHER" id="PTHR11609:SF5">
    <property type="entry name" value="PHOSPHORIBOSYLAMINOIMIDAZOLE CARBOXYLASE"/>
    <property type="match status" value="1"/>
</dbReference>
<comment type="catalytic activity">
    <reaction evidence="1">
        <text>5-amino-1-(5-phospho-D-ribosyl)imidazole-4-carboxylate + H(+) = 5-amino-1-(5-phospho-beta-D-ribosyl)imidazole + CO2</text>
        <dbReference type="Rhea" id="RHEA:10792"/>
        <dbReference type="ChEBI" id="CHEBI:15378"/>
        <dbReference type="ChEBI" id="CHEBI:16526"/>
        <dbReference type="ChEBI" id="CHEBI:77657"/>
        <dbReference type="ChEBI" id="CHEBI:137981"/>
        <dbReference type="EC" id="4.1.1.21"/>
    </reaction>
</comment>
<dbReference type="EMBL" id="CM001752">
    <property type="protein sequence ID" value="KJB79166.1"/>
    <property type="molecule type" value="Genomic_DNA"/>
</dbReference>
<evidence type="ECO:0000256" key="10">
    <source>
        <dbReference type="ARBA" id="ARBA00031607"/>
    </source>
</evidence>
<protein>
    <recommendedName>
        <fullName evidence="4">phosphoribosylaminoimidazole carboxylase</fullName>
        <ecNumber evidence="4">4.1.1.21</ecNumber>
    </recommendedName>
    <alternativeName>
        <fullName evidence="10">AIR carboxylase</fullName>
    </alternativeName>
</protein>
<keyword evidence="5 11" id="KW-0547">Nucleotide-binding</keyword>
<dbReference type="HAMAP" id="MF_01928">
    <property type="entry name" value="PurK"/>
    <property type="match status" value="1"/>
</dbReference>
<dbReference type="Pfam" id="PF02222">
    <property type="entry name" value="ATP-grasp"/>
    <property type="match status" value="1"/>
</dbReference>
<dbReference type="InterPro" id="IPR013815">
    <property type="entry name" value="ATP_grasp_subdomain_1"/>
</dbReference>
<evidence type="ECO:0000313" key="13">
    <source>
        <dbReference type="EMBL" id="KJB79166.1"/>
    </source>
</evidence>
<dbReference type="FunFam" id="3.30.1490.20:FF:000016">
    <property type="entry name" value="phosphoribosylaminoimidazole carboxylase, chloroplastic"/>
    <property type="match status" value="1"/>
</dbReference>
<dbReference type="NCBIfam" id="NF004679">
    <property type="entry name" value="PRK06019.1-5"/>
    <property type="match status" value="1"/>
</dbReference>
<dbReference type="Gene3D" id="3.30.470.20">
    <property type="entry name" value="ATP-grasp fold, B domain"/>
    <property type="match status" value="1"/>
</dbReference>
<proteinExistence type="inferred from homology"/>
<dbReference type="Pfam" id="PF22660">
    <property type="entry name" value="RS_preATP-grasp-like"/>
    <property type="match status" value="1"/>
</dbReference>
<dbReference type="FunFam" id="3.30.470.20:FF:000037">
    <property type="entry name" value="Phosphoribosylaminoimidazole carboxylase, chloroplastic"/>
    <property type="match status" value="1"/>
</dbReference>
<accession>A0A0D2V8R8</accession>
<feature type="domain" description="ATP-grasp" evidence="12">
    <location>
        <begin position="194"/>
        <end position="382"/>
    </location>
</feature>
<dbReference type="HAMAP" id="MF_01929">
    <property type="entry name" value="PurE_classI"/>
    <property type="match status" value="1"/>
</dbReference>
<evidence type="ECO:0000313" key="14">
    <source>
        <dbReference type="Proteomes" id="UP000032304"/>
    </source>
</evidence>
<gene>
    <name evidence="13" type="ORF">B456_013G036100</name>
</gene>
<keyword evidence="14" id="KW-1185">Reference proteome</keyword>
<dbReference type="EC" id="4.1.1.21" evidence="4"/>
<dbReference type="Gene3D" id="3.40.50.1970">
    <property type="match status" value="1"/>
</dbReference>
<dbReference type="GO" id="GO:0009507">
    <property type="term" value="C:chloroplast"/>
    <property type="evidence" value="ECO:0007669"/>
    <property type="project" value="TreeGrafter"/>
</dbReference>
<dbReference type="Gene3D" id="3.30.1490.20">
    <property type="entry name" value="ATP-grasp fold, A domain"/>
    <property type="match status" value="1"/>
</dbReference>
<dbReference type="SUPFAM" id="SSF51246">
    <property type="entry name" value="Rudiment single hybrid motif"/>
    <property type="match status" value="1"/>
</dbReference>
<dbReference type="Pfam" id="PF17769">
    <property type="entry name" value="PurK_C"/>
    <property type="match status" value="1"/>
</dbReference>
<dbReference type="NCBIfam" id="TIGR01161">
    <property type="entry name" value="purK"/>
    <property type="match status" value="1"/>
</dbReference>
<evidence type="ECO:0000256" key="11">
    <source>
        <dbReference type="PROSITE-ProRule" id="PRU00409"/>
    </source>
</evidence>
<dbReference type="InterPro" id="IPR016185">
    <property type="entry name" value="PreATP-grasp_dom_sf"/>
</dbReference>
<dbReference type="GO" id="GO:0005524">
    <property type="term" value="F:ATP binding"/>
    <property type="evidence" value="ECO:0007669"/>
    <property type="project" value="UniProtKB-UniRule"/>
</dbReference>
<keyword evidence="9" id="KW-0456">Lyase</keyword>
<comment type="similarity">
    <text evidence="3">In the C-terminal section; belongs to the AIR carboxylase family. Class I subfamily.</text>
</comment>
<dbReference type="InterPro" id="IPR000031">
    <property type="entry name" value="PurE_dom"/>
</dbReference>
<dbReference type="PIRSF" id="PIRSF001340">
    <property type="entry name" value="AIR_carboxylase"/>
    <property type="match status" value="1"/>
</dbReference>
<sequence>MAVFSSSNFEAVFSFERSQFLSRPPSSLSLRFFSVSIAADNRNRNHRLRHSSSSSKLYNPTFACRASCDSHETDSSHRKDDDSSVHGLSKKIVGVLGGGQLGRMLCQAASKMAIKVMVLDPSENCPASALAYDHMVGSFDDSATVEEFAKRCGVLTVETEHVDVATLEKLEQQGIDCEPKASTIRIIQDKYLQKVHFSRYGIPLPEFMEINNLEETKRAGELYGYPLMIKSKRLAYDGRGNAVAKSEGELSSAIDVLGGFGHGLYVEKWAPFIKELAVIVARGRDNSILCYPVVETIHKENICHMVKAPVDVPWRIRKLANDVAYKAISSLEGAGVFAVELFLTRDGQILLNEVAPRPHNSGHHTIESCYTSQFEQHLRAVVGLPLGDPSMKTPAAIMYNLLGEDEGEPGFKVAHQLIARALEIPGATAHWYDKTEMRRQRKMGHVTLVGPSVGVLEARLKSMLREEGYENLNEAAPRVGIVMGSDSDLPVMKDAARILNMFGVSTEVRIVSAHRTPELMYSYASSARERGIQVIIAGAGGAAHLPGMVASLTPLPVIGVPVRASTLDGIDSLLSIVQMPRGVPVATVAVNNATNAGLLAVRMLGVGDADLLARMNQYQEDTRDYVLTKAEKLRKDGWEAYLNQ</sequence>
<evidence type="ECO:0000256" key="1">
    <source>
        <dbReference type="ARBA" id="ARBA00001244"/>
    </source>
</evidence>
<keyword evidence="6" id="KW-0658">Purine biosynthesis</keyword>
<dbReference type="FunFam" id="3.40.50.1970:FF:000013">
    <property type="entry name" value="Phosphoribosylaminoimidazole carboxylase"/>
    <property type="match status" value="1"/>
</dbReference>
<dbReference type="FunFam" id="3.40.50.20:FF:000024">
    <property type="entry name" value="Phosphoribosylaminoimidazole carboxylase family protein / AIR carboxylase family protein"/>
    <property type="match status" value="1"/>
</dbReference>
<keyword evidence="8 11" id="KW-0067">ATP-binding</keyword>
<dbReference type="InterPro" id="IPR005875">
    <property type="entry name" value="PurK"/>
</dbReference>
<keyword evidence="7" id="KW-0210">Decarboxylase</keyword>
<name>A0A0D2V8R8_GOSRA</name>
<dbReference type="SUPFAM" id="SSF52255">
    <property type="entry name" value="N5-CAIR mutase (phosphoribosylaminoimidazole carboxylase, PurE)"/>
    <property type="match status" value="1"/>
</dbReference>
<evidence type="ECO:0000256" key="2">
    <source>
        <dbReference type="ARBA" id="ARBA00004747"/>
    </source>
</evidence>
<dbReference type="STRING" id="29730.A0A0D2V8R8"/>
<organism evidence="13 14">
    <name type="scientific">Gossypium raimondii</name>
    <name type="common">Peruvian cotton</name>
    <name type="synonym">Gossypium klotzschianum subsp. raimondii</name>
    <dbReference type="NCBI Taxonomy" id="29730"/>
    <lineage>
        <taxon>Eukaryota</taxon>
        <taxon>Viridiplantae</taxon>
        <taxon>Streptophyta</taxon>
        <taxon>Embryophyta</taxon>
        <taxon>Tracheophyta</taxon>
        <taxon>Spermatophyta</taxon>
        <taxon>Magnoliopsida</taxon>
        <taxon>eudicotyledons</taxon>
        <taxon>Gunneridae</taxon>
        <taxon>Pentapetalae</taxon>
        <taxon>rosids</taxon>
        <taxon>malvids</taxon>
        <taxon>Malvales</taxon>
        <taxon>Malvaceae</taxon>
        <taxon>Malvoideae</taxon>
        <taxon>Gossypium</taxon>
    </lineage>
</organism>
<dbReference type="AlphaFoldDB" id="A0A0D2V8R8"/>
<dbReference type="PROSITE" id="PS50975">
    <property type="entry name" value="ATP_GRASP"/>
    <property type="match status" value="1"/>
</dbReference>
<dbReference type="GO" id="GO:0006189">
    <property type="term" value="P:'de novo' IMP biosynthetic process"/>
    <property type="evidence" value="ECO:0007669"/>
    <property type="project" value="UniProtKB-UniPathway"/>
</dbReference>
<dbReference type="InterPro" id="IPR011054">
    <property type="entry name" value="Rudment_hybrid_motif"/>
</dbReference>
<dbReference type="InterPro" id="IPR054350">
    <property type="entry name" value="PurT/PurK_preATP-grasp"/>
</dbReference>
<dbReference type="Proteomes" id="UP000032304">
    <property type="component" value="Chromosome 13"/>
</dbReference>
<dbReference type="PANTHER" id="PTHR11609">
    <property type="entry name" value="PURINE BIOSYNTHESIS PROTEIN 6/7, PUR6/7"/>
    <property type="match status" value="1"/>
</dbReference>
<dbReference type="InterPro" id="IPR003135">
    <property type="entry name" value="ATP-grasp_carboxylate-amine"/>
</dbReference>
<dbReference type="InterPro" id="IPR016301">
    <property type="entry name" value="Ade2_fungi/plant"/>
</dbReference>
<evidence type="ECO:0000256" key="9">
    <source>
        <dbReference type="ARBA" id="ARBA00023239"/>
    </source>
</evidence>
<reference evidence="13 14" key="1">
    <citation type="journal article" date="2012" name="Nature">
        <title>Repeated polyploidization of Gossypium genomes and the evolution of spinnable cotton fibres.</title>
        <authorList>
            <person name="Paterson A.H."/>
            <person name="Wendel J.F."/>
            <person name="Gundlach H."/>
            <person name="Guo H."/>
            <person name="Jenkins J."/>
            <person name="Jin D."/>
            <person name="Llewellyn D."/>
            <person name="Showmaker K.C."/>
            <person name="Shu S."/>
            <person name="Udall J."/>
            <person name="Yoo M.J."/>
            <person name="Byers R."/>
            <person name="Chen W."/>
            <person name="Doron-Faigenboim A."/>
            <person name="Duke M.V."/>
            <person name="Gong L."/>
            <person name="Grimwood J."/>
            <person name="Grover C."/>
            <person name="Grupp K."/>
            <person name="Hu G."/>
            <person name="Lee T.H."/>
            <person name="Li J."/>
            <person name="Lin L."/>
            <person name="Liu T."/>
            <person name="Marler B.S."/>
            <person name="Page J.T."/>
            <person name="Roberts A.W."/>
            <person name="Romanel E."/>
            <person name="Sanders W.S."/>
            <person name="Szadkowski E."/>
            <person name="Tan X."/>
            <person name="Tang H."/>
            <person name="Xu C."/>
            <person name="Wang J."/>
            <person name="Wang Z."/>
            <person name="Zhang D."/>
            <person name="Zhang L."/>
            <person name="Ashrafi H."/>
            <person name="Bedon F."/>
            <person name="Bowers J.E."/>
            <person name="Brubaker C.L."/>
            <person name="Chee P.W."/>
            <person name="Das S."/>
            <person name="Gingle A.R."/>
            <person name="Haigler C.H."/>
            <person name="Harker D."/>
            <person name="Hoffmann L.V."/>
            <person name="Hovav R."/>
            <person name="Jones D.C."/>
            <person name="Lemke C."/>
            <person name="Mansoor S."/>
            <person name="ur Rahman M."/>
            <person name="Rainville L.N."/>
            <person name="Rambani A."/>
            <person name="Reddy U.K."/>
            <person name="Rong J.K."/>
            <person name="Saranga Y."/>
            <person name="Scheffler B.E."/>
            <person name="Scheffler J.A."/>
            <person name="Stelly D.M."/>
            <person name="Triplett B.A."/>
            <person name="Van Deynze A."/>
            <person name="Vaslin M.F."/>
            <person name="Waghmare V.N."/>
            <person name="Walford S.A."/>
            <person name="Wright R.J."/>
            <person name="Zaki E.A."/>
            <person name="Zhang T."/>
            <person name="Dennis E.S."/>
            <person name="Mayer K.F."/>
            <person name="Peterson D.G."/>
            <person name="Rokhsar D.S."/>
            <person name="Wang X."/>
            <person name="Schmutz J."/>
        </authorList>
    </citation>
    <scope>NUCLEOTIDE SEQUENCE [LARGE SCALE GENOMIC DNA]</scope>
</reference>
<dbReference type="Gramene" id="KJB79166">
    <property type="protein sequence ID" value="KJB79166"/>
    <property type="gene ID" value="B456_013G036100"/>
</dbReference>
<evidence type="ECO:0000256" key="3">
    <source>
        <dbReference type="ARBA" id="ARBA00006114"/>
    </source>
</evidence>
<dbReference type="GO" id="GO:0046872">
    <property type="term" value="F:metal ion binding"/>
    <property type="evidence" value="ECO:0007669"/>
    <property type="project" value="InterPro"/>
</dbReference>
<dbReference type="NCBIfam" id="TIGR01162">
    <property type="entry name" value="purE"/>
    <property type="match status" value="1"/>
</dbReference>
<evidence type="ECO:0000256" key="6">
    <source>
        <dbReference type="ARBA" id="ARBA00022755"/>
    </source>
</evidence>
<dbReference type="SMART" id="SM01001">
    <property type="entry name" value="AIRC"/>
    <property type="match status" value="1"/>
</dbReference>
<dbReference type="GO" id="GO:0004638">
    <property type="term" value="F:phosphoribosylaminoimidazole carboxylase activity"/>
    <property type="evidence" value="ECO:0007669"/>
    <property type="project" value="UniProtKB-EC"/>
</dbReference>
<evidence type="ECO:0000256" key="7">
    <source>
        <dbReference type="ARBA" id="ARBA00022793"/>
    </source>
</evidence>
<dbReference type="OrthoDB" id="15425at2759"/>
<dbReference type="SUPFAM" id="SSF52440">
    <property type="entry name" value="PreATP-grasp domain"/>
    <property type="match status" value="1"/>
</dbReference>
<evidence type="ECO:0000256" key="4">
    <source>
        <dbReference type="ARBA" id="ARBA00012329"/>
    </source>
</evidence>
<dbReference type="InterPro" id="IPR011761">
    <property type="entry name" value="ATP-grasp"/>
</dbReference>
<evidence type="ECO:0000256" key="8">
    <source>
        <dbReference type="ARBA" id="ARBA00022840"/>
    </source>
</evidence>